<dbReference type="Proteomes" id="UP000434172">
    <property type="component" value="Unassembled WGS sequence"/>
</dbReference>
<evidence type="ECO:0000313" key="1">
    <source>
        <dbReference type="EMBL" id="KAF0322490.1"/>
    </source>
</evidence>
<dbReference type="AlphaFoldDB" id="A0A8H3WAE4"/>
<comment type="caution">
    <text evidence="1">The sequence shown here is derived from an EMBL/GenBank/DDBJ whole genome shotgun (WGS) entry which is preliminary data.</text>
</comment>
<dbReference type="EMBL" id="WOWK01000061">
    <property type="protein sequence ID" value="KAF0322490.1"/>
    <property type="molecule type" value="Genomic_DNA"/>
</dbReference>
<accession>A0A8H3WAE4</accession>
<name>A0A8H3WAE4_9PEZI</name>
<gene>
    <name evidence="1" type="ORF">GQ607_010368</name>
</gene>
<reference evidence="1 2" key="1">
    <citation type="submission" date="2019-12" db="EMBL/GenBank/DDBJ databases">
        <title>A genome sequence resource for the geographically widespread anthracnose pathogen Colletotrichum asianum.</title>
        <authorList>
            <person name="Meng Y."/>
        </authorList>
    </citation>
    <scope>NUCLEOTIDE SEQUENCE [LARGE SCALE GENOMIC DNA]</scope>
    <source>
        <strain evidence="1 2">ICMP 18580</strain>
    </source>
</reference>
<proteinExistence type="predicted"/>
<evidence type="ECO:0000313" key="2">
    <source>
        <dbReference type="Proteomes" id="UP000434172"/>
    </source>
</evidence>
<sequence length="68" mass="7776">MGLRRLYTHSTSGRDLWLHVVGPRQFSLHQINSFLAALADLLRPSSHRLLITNDSQSRIEAFNYLGKV</sequence>
<keyword evidence="2" id="KW-1185">Reference proteome</keyword>
<organism evidence="1 2">
    <name type="scientific">Colletotrichum asianum</name>
    <dbReference type="NCBI Taxonomy" id="702518"/>
    <lineage>
        <taxon>Eukaryota</taxon>
        <taxon>Fungi</taxon>
        <taxon>Dikarya</taxon>
        <taxon>Ascomycota</taxon>
        <taxon>Pezizomycotina</taxon>
        <taxon>Sordariomycetes</taxon>
        <taxon>Hypocreomycetidae</taxon>
        <taxon>Glomerellales</taxon>
        <taxon>Glomerellaceae</taxon>
        <taxon>Colletotrichum</taxon>
        <taxon>Colletotrichum gloeosporioides species complex</taxon>
    </lineage>
</organism>
<protein>
    <submittedName>
        <fullName evidence="1">Uncharacterized protein</fullName>
    </submittedName>
</protein>